<accession>A0A380TWE5</accession>
<dbReference type="Proteomes" id="UP000254253">
    <property type="component" value="Unassembled WGS sequence"/>
</dbReference>
<feature type="region of interest" description="Disordered" evidence="1">
    <location>
        <begin position="66"/>
        <end position="96"/>
    </location>
</feature>
<reference evidence="2 3" key="1">
    <citation type="submission" date="2018-06" db="EMBL/GenBank/DDBJ databases">
        <authorList>
            <consortium name="Pathogen Informatics"/>
            <person name="Doyle S."/>
        </authorList>
    </citation>
    <scope>NUCLEOTIDE SEQUENCE [LARGE SCALE GENOMIC DNA]</scope>
    <source>
        <strain evidence="2 3">NCTC4191</strain>
    </source>
</reference>
<sequence>MLEKFSSPEHFSQADKLTKNDSLEMLKRDLPLESNSDWEVKPLPKVQELPPLLAVEGKCLPTSGEWIGEKGNSIWKPESTVKPDPENGKGGNPDDLTWQEIQEKHKIDGVEFKDGYPDFSSISAGEVKVEPFTENRNLNFAQADEKLAEKWNDEKKDGKEWTARDIKEFRQSERYTWHECEDCQTMQLVPKEIHNNTPHSGGISEIKKQQVGA</sequence>
<dbReference type="AlphaFoldDB" id="A0A380TWE5"/>
<evidence type="ECO:0000313" key="2">
    <source>
        <dbReference type="EMBL" id="SUT92555.1"/>
    </source>
</evidence>
<evidence type="ECO:0000313" key="3">
    <source>
        <dbReference type="Proteomes" id="UP000254253"/>
    </source>
</evidence>
<dbReference type="EMBL" id="UFRN01000002">
    <property type="protein sequence ID" value="SUT92555.1"/>
    <property type="molecule type" value="Genomic_DNA"/>
</dbReference>
<feature type="region of interest" description="Disordered" evidence="1">
    <location>
        <begin position="1"/>
        <end position="22"/>
    </location>
</feature>
<organism evidence="2 3">
    <name type="scientific">Actinobacillus lignieresii</name>
    <dbReference type="NCBI Taxonomy" id="720"/>
    <lineage>
        <taxon>Bacteria</taxon>
        <taxon>Pseudomonadati</taxon>
        <taxon>Pseudomonadota</taxon>
        <taxon>Gammaproteobacteria</taxon>
        <taxon>Pasteurellales</taxon>
        <taxon>Pasteurellaceae</taxon>
        <taxon>Actinobacillus</taxon>
    </lineage>
</organism>
<gene>
    <name evidence="2" type="ORF">NCTC4191_00862</name>
</gene>
<feature type="region of interest" description="Disordered" evidence="1">
    <location>
        <begin position="193"/>
        <end position="213"/>
    </location>
</feature>
<protein>
    <submittedName>
        <fullName evidence="2">Uncharacterized protein</fullName>
    </submittedName>
</protein>
<evidence type="ECO:0000256" key="1">
    <source>
        <dbReference type="SAM" id="MobiDB-lite"/>
    </source>
</evidence>
<keyword evidence="3" id="KW-1185">Reference proteome</keyword>
<dbReference type="RefSeq" id="WP_115590343.1">
    <property type="nucleotide sequence ID" value="NZ_UFRN01000002.1"/>
</dbReference>
<proteinExistence type="predicted"/>
<dbReference type="Pfam" id="PF12639">
    <property type="entry name" value="Colicin-DNase"/>
    <property type="match status" value="1"/>
</dbReference>
<name>A0A380TWE5_ACTLI</name>